<evidence type="ECO:0000313" key="12">
    <source>
        <dbReference type="EMBL" id="RMZ94794.1"/>
    </source>
</evidence>
<dbReference type="GO" id="GO:0006633">
    <property type="term" value="P:fatty acid biosynthetic process"/>
    <property type="evidence" value="ECO:0007669"/>
    <property type="project" value="UniProtKB-KW"/>
</dbReference>
<dbReference type="Pfam" id="PF00975">
    <property type="entry name" value="Thioesterase"/>
    <property type="match status" value="1"/>
</dbReference>
<keyword evidence="8" id="KW-0275">Fatty acid biosynthesis</keyword>
<evidence type="ECO:0000256" key="3">
    <source>
        <dbReference type="ARBA" id="ARBA00022516"/>
    </source>
</evidence>
<keyword evidence="6" id="KW-0560">Oxidoreductase</keyword>
<protein>
    <recommendedName>
        <fullName evidence="1">oleoyl-[acyl-carrier-protein] hydrolase</fullName>
        <ecNumber evidence="1">3.1.2.14</ecNumber>
    </recommendedName>
</protein>
<evidence type="ECO:0000256" key="10">
    <source>
        <dbReference type="PROSITE-ProRule" id="PRU01363"/>
    </source>
</evidence>
<dbReference type="PANTHER" id="PTHR43775:SF7">
    <property type="entry name" value="FATTY ACID SYNTHASE"/>
    <property type="match status" value="1"/>
</dbReference>
<evidence type="ECO:0000313" key="13">
    <source>
        <dbReference type="Proteomes" id="UP000276133"/>
    </source>
</evidence>
<keyword evidence="3" id="KW-0444">Lipid biosynthesis</keyword>
<reference evidence="12 13" key="1">
    <citation type="journal article" date="2018" name="Sci. Rep.">
        <title>Genomic signatures of local adaptation to the degree of environmental predictability in rotifers.</title>
        <authorList>
            <person name="Franch-Gras L."/>
            <person name="Hahn C."/>
            <person name="Garcia-Roger E.M."/>
            <person name="Carmona M.J."/>
            <person name="Serra M."/>
            <person name="Gomez A."/>
        </authorList>
    </citation>
    <scope>NUCLEOTIDE SEQUENCE [LARGE SCALE GENOMIC DNA]</scope>
    <source>
        <strain evidence="12">HYR1</strain>
    </source>
</reference>
<keyword evidence="7" id="KW-0443">Lipid metabolism</keyword>
<dbReference type="Gene3D" id="3.40.366.10">
    <property type="entry name" value="Malonyl-Coenzyme A Acyl Carrier Protein, domain 2"/>
    <property type="match status" value="1"/>
</dbReference>
<evidence type="ECO:0000259" key="11">
    <source>
        <dbReference type="PROSITE" id="PS52019"/>
    </source>
</evidence>
<dbReference type="Gene3D" id="3.30.70.3290">
    <property type="match status" value="1"/>
</dbReference>
<evidence type="ECO:0000256" key="7">
    <source>
        <dbReference type="ARBA" id="ARBA00023098"/>
    </source>
</evidence>
<evidence type="ECO:0000256" key="5">
    <source>
        <dbReference type="ARBA" id="ARBA00022857"/>
    </source>
</evidence>
<dbReference type="EC" id="3.1.2.14" evidence="1"/>
<dbReference type="Gene3D" id="3.40.50.1820">
    <property type="entry name" value="alpha/beta hydrolase"/>
    <property type="match status" value="1"/>
</dbReference>
<dbReference type="PROSITE" id="PS52019">
    <property type="entry name" value="PKS_MFAS_DH"/>
    <property type="match status" value="1"/>
</dbReference>
<feature type="region of interest" description="N-terminal hotdog fold" evidence="10">
    <location>
        <begin position="166"/>
        <end position="321"/>
    </location>
</feature>
<feature type="region of interest" description="C-terminal hotdog fold" evidence="10">
    <location>
        <begin position="338"/>
        <end position="481"/>
    </location>
</feature>
<dbReference type="GO" id="GO:0016491">
    <property type="term" value="F:oxidoreductase activity"/>
    <property type="evidence" value="ECO:0007669"/>
    <property type="project" value="UniProtKB-KW"/>
</dbReference>
<accession>A0A3M7P7W7</accession>
<feature type="domain" description="PKS/mFAS DH" evidence="11">
    <location>
        <begin position="166"/>
        <end position="481"/>
    </location>
</feature>
<dbReference type="InterPro" id="IPR001227">
    <property type="entry name" value="Ac_transferase_dom_sf"/>
</dbReference>
<evidence type="ECO:0000256" key="8">
    <source>
        <dbReference type="ARBA" id="ARBA00023160"/>
    </source>
</evidence>
<evidence type="ECO:0000256" key="4">
    <source>
        <dbReference type="ARBA" id="ARBA00022832"/>
    </source>
</evidence>
<sequence>EQYSLGLYQTMSIDYLCKLFTTPVMLQQSLVQVPKSAILVEISPRSLIQTLLKKSLIQPSLMMTTTGWKAPTYLPTIIPLMPTTFGMGGQFVLEHFLVQLGRLYLEGVEFDCVKLFVPFNLCPSVYPVPVEQKVLSLFSQWNIQPEQMSYIVSKSTIGNSVEQVIMNAINSMSINTDLQSVTFTVDVESLLEKESYLLNHQINGRVLYPTTGYLYLVWKALAQFRQQQQQQQQQTVVGPICLDSVFGQACELEQLPPVCFENVQIHRATVLREQAQQVVIVPQNKRVLFKINYQPSTGLFEIVEGKNLIVNGKVYVPSVGADFVTPFKSQWESQVRCNLVVPQEDIYNQFKQCGYEFIGEFQPIVRSNVTGTQGELLWTGKWIPFLDSMLHMNYLAQQKQQTTECQQKSGLVLPTRIRSVRINPIEHLIRAEKFVTLPVLHDLYTNKTVCGGIEITGIQMTPVVLPKDQFNPSIITETIANTNLPTINCTTEPTGVNQVQSATTTTTNTTTTSTMPVVRPTFVNNWTIGQTCVLNSRLTHLIIGALDCDFGLELAQWMVQYCGVKYLVLTTQRVNTVEPVVLSAQQSQKLRYLQNEFGCQIKCVSTLDLNDETECLLLVRQACRMTSHFEAKIGSIFHLGGLFVQQPQQGMTFSLKSLNHLDKYTRNQTIMPDYGLFVVFNRSQMTTGLQNVTMQKMIQGVCESRRRECGRHALLVDWMVLIGTGEQVQVASVTAVPEYKNLIVRLEQMLVESVRVQLPAELQQLPFFTLSLPQTQTIGVEQVGERVGEQVVNKVRRQVQERPMTLMAQKCVERLNNVECVNGQLPLFVVMPIEGSVSYIRTWAQQLKVPVFGLLFTQECLRFESVEQLAQFYWQQIERVVPHVEKVHLVGHTFGVPVAFEMASRRPQQVVSLCLLDSGLSRTFLNGFVFGVESVCEFDGLFRFYQQFVTPNVRLSVEQFYQMLAQVPTFDERVKFVVAKIVEQSQFGFDLVDLETAVRSYVRYMIISCKYVPSQPLRLNRIVVVRPNIVPTIKCQPWEMIFSQQETVDQEMVEKLFQGLRQYVNGRLQVHLIDGEQKTFFMGESATRIASILNNFLTAEF</sequence>
<gene>
    <name evidence="12" type="ORF">BpHYR1_043986</name>
</gene>
<evidence type="ECO:0000256" key="1">
    <source>
        <dbReference type="ARBA" id="ARBA00012480"/>
    </source>
</evidence>
<keyword evidence="5" id="KW-0521">NADP</keyword>
<keyword evidence="2" id="KW-0596">Phosphopantetheine</keyword>
<comment type="caution">
    <text evidence="12">The sequence shown here is derived from an EMBL/GenBank/DDBJ whole genome shotgun (WGS) entry which is preliminary data.</text>
</comment>
<keyword evidence="13" id="KW-1185">Reference proteome</keyword>
<dbReference type="Gene3D" id="3.10.129.110">
    <property type="entry name" value="Polyketide synthase dehydratase"/>
    <property type="match status" value="1"/>
</dbReference>
<dbReference type="OrthoDB" id="329835at2759"/>
<dbReference type="STRING" id="10195.A0A3M7P7W7"/>
<feature type="non-terminal residue" evidence="12">
    <location>
        <position position="1"/>
    </location>
</feature>
<name>A0A3M7P7W7_BRAPC</name>
<feature type="active site" description="Proton donor; for dehydratase activity" evidence="10">
    <location>
        <position position="387"/>
    </location>
</feature>
<dbReference type="InterPro" id="IPR049900">
    <property type="entry name" value="PKS_mFAS_DH"/>
</dbReference>
<dbReference type="InterPro" id="IPR042104">
    <property type="entry name" value="PKS_dehydratase_sf"/>
</dbReference>
<dbReference type="SUPFAM" id="SSF53474">
    <property type="entry name" value="alpha/beta-Hydrolases"/>
    <property type="match status" value="1"/>
</dbReference>
<keyword evidence="9" id="KW-0511">Multifunctional enzyme</keyword>
<dbReference type="InterPro" id="IPR029058">
    <property type="entry name" value="AB_hydrolase_fold"/>
</dbReference>
<dbReference type="InterPro" id="IPR001031">
    <property type="entry name" value="Thioesterase"/>
</dbReference>
<evidence type="ECO:0000256" key="2">
    <source>
        <dbReference type="ARBA" id="ARBA00022450"/>
    </source>
</evidence>
<evidence type="ECO:0000256" key="9">
    <source>
        <dbReference type="ARBA" id="ARBA00023268"/>
    </source>
</evidence>
<dbReference type="GO" id="GO:0016297">
    <property type="term" value="F:fatty acyl-[ACP] hydrolase activity"/>
    <property type="evidence" value="ECO:0007669"/>
    <property type="project" value="UniProtKB-EC"/>
</dbReference>
<organism evidence="12 13">
    <name type="scientific">Brachionus plicatilis</name>
    <name type="common">Marine rotifer</name>
    <name type="synonym">Brachionus muelleri</name>
    <dbReference type="NCBI Taxonomy" id="10195"/>
    <lineage>
        <taxon>Eukaryota</taxon>
        <taxon>Metazoa</taxon>
        <taxon>Spiralia</taxon>
        <taxon>Gnathifera</taxon>
        <taxon>Rotifera</taxon>
        <taxon>Eurotatoria</taxon>
        <taxon>Monogononta</taxon>
        <taxon>Pseudotrocha</taxon>
        <taxon>Ploima</taxon>
        <taxon>Brachionidae</taxon>
        <taxon>Brachionus</taxon>
    </lineage>
</organism>
<keyword evidence="4" id="KW-0276">Fatty acid metabolism</keyword>
<dbReference type="AlphaFoldDB" id="A0A3M7P7W7"/>
<dbReference type="InterPro" id="IPR050091">
    <property type="entry name" value="PKS_NRPS_Biosynth_Enz"/>
</dbReference>
<feature type="active site" description="Proton acceptor; for dehydratase activity" evidence="10">
    <location>
        <position position="200"/>
    </location>
</feature>
<dbReference type="Proteomes" id="UP000276133">
    <property type="component" value="Unassembled WGS sequence"/>
</dbReference>
<dbReference type="GO" id="GO:0004312">
    <property type="term" value="F:fatty acid synthase activity"/>
    <property type="evidence" value="ECO:0007669"/>
    <property type="project" value="TreeGrafter"/>
</dbReference>
<proteinExistence type="predicted"/>
<dbReference type="EMBL" id="REGN01012800">
    <property type="protein sequence ID" value="RMZ94794.1"/>
    <property type="molecule type" value="Genomic_DNA"/>
</dbReference>
<evidence type="ECO:0000256" key="6">
    <source>
        <dbReference type="ARBA" id="ARBA00023002"/>
    </source>
</evidence>
<dbReference type="PANTHER" id="PTHR43775">
    <property type="entry name" value="FATTY ACID SYNTHASE"/>
    <property type="match status" value="1"/>
</dbReference>